<comment type="caution">
    <text evidence="11">The sequence shown here is derived from an EMBL/GenBank/DDBJ whole genome shotgun (WGS) entry which is preliminary data.</text>
</comment>
<feature type="domain" description="DUF3381" evidence="10">
    <location>
        <begin position="234"/>
        <end position="388"/>
    </location>
</feature>
<evidence type="ECO:0000313" key="12">
    <source>
        <dbReference type="Proteomes" id="UP001445076"/>
    </source>
</evidence>
<feature type="domain" description="Ribosomal RNA methyltransferase FtsJ" evidence="9">
    <location>
        <begin position="24"/>
        <end position="200"/>
    </location>
</feature>
<feature type="non-terminal residue" evidence="11">
    <location>
        <position position="417"/>
    </location>
</feature>
<feature type="compositionally biased region" description="Basic and acidic residues" evidence="8">
    <location>
        <begin position="342"/>
        <end position="373"/>
    </location>
</feature>
<dbReference type="GO" id="GO:0030687">
    <property type="term" value="C:preribosome, large subunit precursor"/>
    <property type="evidence" value="ECO:0007669"/>
    <property type="project" value="TreeGrafter"/>
</dbReference>
<dbReference type="GO" id="GO:0016435">
    <property type="term" value="F:rRNA (guanine) methyltransferase activity"/>
    <property type="evidence" value="ECO:0007669"/>
    <property type="project" value="TreeGrafter"/>
</dbReference>
<keyword evidence="2" id="KW-0690">Ribosome biogenesis</keyword>
<name>A0AAW0VPU4_CHEQU</name>
<dbReference type="FunFam" id="3.40.50.150:FF:000004">
    <property type="entry name" value="AdoMet-dependent rRNA methyltransferase SPB1"/>
    <property type="match status" value="1"/>
</dbReference>
<dbReference type="Pfam" id="PF11861">
    <property type="entry name" value="DUF3381"/>
    <property type="match status" value="1"/>
</dbReference>
<evidence type="ECO:0000256" key="3">
    <source>
        <dbReference type="ARBA" id="ARBA00022552"/>
    </source>
</evidence>
<proteinExistence type="inferred from homology"/>
<dbReference type="GO" id="GO:0005730">
    <property type="term" value="C:nucleolus"/>
    <property type="evidence" value="ECO:0007669"/>
    <property type="project" value="UniProtKB-SubCell"/>
</dbReference>
<evidence type="ECO:0000256" key="1">
    <source>
        <dbReference type="ARBA" id="ARBA00004604"/>
    </source>
</evidence>
<evidence type="ECO:0000259" key="9">
    <source>
        <dbReference type="Pfam" id="PF01728"/>
    </source>
</evidence>
<dbReference type="GO" id="GO:0000466">
    <property type="term" value="P:maturation of 5.8S rRNA from tricistronic rRNA transcript (SSU-rRNA, 5.8S rRNA, LSU-rRNA)"/>
    <property type="evidence" value="ECO:0007669"/>
    <property type="project" value="TreeGrafter"/>
</dbReference>
<feature type="region of interest" description="Disordered" evidence="8">
    <location>
        <begin position="328"/>
        <end position="383"/>
    </location>
</feature>
<dbReference type="Proteomes" id="UP001445076">
    <property type="component" value="Unassembled WGS sequence"/>
</dbReference>
<evidence type="ECO:0000256" key="2">
    <source>
        <dbReference type="ARBA" id="ARBA00022517"/>
    </source>
</evidence>
<organism evidence="11 12">
    <name type="scientific">Cherax quadricarinatus</name>
    <name type="common">Australian red claw crayfish</name>
    <dbReference type="NCBI Taxonomy" id="27406"/>
    <lineage>
        <taxon>Eukaryota</taxon>
        <taxon>Metazoa</taxon>
        <taxon>Ecdysozoa</taxon>
        <taxon>Arthropoda</taxon>
        <taxon>Crustacea</taxon>
        <taxon>Multicrustacea</taxon>
        <taxon>Malacostraca</taxon>
        <taxon>Eumalacostraca</taxon>
        <taxon>Eucarida</taxon>
        <taxon>Decapoda</taxon>
        <taxon>Pleocyemata</taxon>
        <taxon>Astacidea</taxon>
        <taxon>Parastacoidea</taxon>
        <taxon>Parastacidae</taxon>
        <taxon>Cherax</taxon>
    </lineage>
</organism>
<dbReference type="SUPFAM" id="SSF53335">
    <property type="entry name" value="S-adenosyl-L-methionine-dependent methyltransferases"/>
    <property type="match status" value="1"/>
</dbReference>
<dbReference type="PANTHER" id="PTHR10920:SF13">
    <property type="entry name" value="PRE-RRNA 2'-O-RIBOSE RNA METHYLTRANSFERASE FTSJ3"/>
    <property type="match status" value="1"/>
</dbReference>
<evidence type="ECO:0000256" key="4">
    <source>
        <dbReference type="ARBA" id="ARBA00022603"/>
    </source>
</evidence>
<accession>A0AAW0VPU4</accession>
<dbReference type="GO" id="GO:0000463">
    <property type="term" value="P:maturation of LSU-rRNA from tricistronic rRNA transcript (SSU-rRNA, 5.8S rRNA, LSU-rRNA)"/>
    <property type="evidence" value="ECO:0007669"/>
    <property type="project" value="TreeGrafter"/>
</dbReference>
<dbReference type="Pfam" id="PF01728">
    <property type="entry name" value="FtsJ"/>
    <property type="match status" value="1"/>
</dbReference>
<reference evidence="11 12" key="1">
    <citation type="journal article" date="2024" name="BMC Genomics">
        <title>Genome assembly of redclaw crayfish (Cherax quadricarinatus) provides insights into its immune adaptation and hypoxia tolerance.</title>
        <authorList>
            <person name="Liu Z."/>
            <person name="Zheng J."/>
            <person name="Li H."/>
            <person name="Fang K."/>
            <person name="Wang S."/>
            <person name="He J."/>
            <person name="Zhou D."/>
            <person name="Weng S."/>
            <person name="Chi M."/>
            <person name="Gu Z."/>
            <person name="He J."/>
            <person name="Li F."/>
            <person name="Wang M."/>
        </authorList>
    </citation>
    <scope>NUCLEOTIDE SEQUENCE [LARGE SCALE GENOMIC DNA]</scope>
    <source>
        <strain evidence="11">ZL_2023a</strain>
    </source>
</reference>
<gene>
    <name evidence="11" type="ORF">OTU49_014435</name>
</gene>
<dbReference type="AlphaFoldDB" id="A0AAW0VPU4"/>
<evidence type="ECO:0000256" key="6">
    <source>
        <dbReference type="ARBA" id="ARBA00022691"/>
    </source>
</evidence>
<keyword evidence="7" id="KW-0539">Nucleus</keyword>
<keyword evidence="12" id="KW-1185">Reference proteome</keyword>
<dbReference type="InterPro" id="IPR015507">
    <property type="entry name" value="rRNA-MeTfrase_E"/>
</dbReference>
<dbReference type="PANTHER" id="PTHR10920">
    <property type="entry name" value="RIBOSOMAL RNA METHYLTRANSFERASE"/>
    <property type="match status" value="1"/>
</dbReference>
<dbReference type="EMBL" id="JARKIK010003995">
    <property type="protein sequence ID" value="KAK8718840.1"/>
    <property type="molecule type" value="Genomic_DNA"/>
</dbReference>
<dbReference type="InterPro" id="IPR029063">
    <property type="entry name" value="SAM-dependent_MTases_sf"/>
</dbReference>
<keyword evidence="6" id="KW-0949">S-adenosyl-L-methionine</keyword>
<protein>
    <submittedName>
        <fullName evidence="11">Uncharacterized protein</fullName>
    </submittedName>
</protein>
<dbReference type="InterPro" id="IPR050082">
    <property type="entry name" value="RNA_methyltr_RlmE"/>
</dbReference>
<keyword evidence="4" id="KW-0489">Methyltransferase</keyword>
<dbReference type="Gene3D" id="3.40.50.150">
    <property type="entry name" value="Vaccinia Virus protein VP39"/>
    <property type="match status" value="1"/>
</dbReference>
<keyword evidence="3" id="KW-0698">rRNA processing</keyword>
<evidence type="ECO:0000313" key="11">
    <source>
        <dbReference type="EMBL" id="KAK8718840.1"/>
    </source>
</evidence>
<evidence type="ECO:0000256" key="5">
    <source>
        <dbReference type="ARBA" id="ARBA00022679"/>
    </source>
</evidence>
<feature type="region of interest" description="Disordered" evidence="8">
    <location>
        <begin position="395"/>
        <end position="417"/>
    </location>
</feature>
<keyword evidence="5" id="KW-0808">Transferase</keyword>
<dbReference type="InterPro" id="IPR002877">
    <property type="entry name" value="RNA_MeTrfase_FtsJ_dom"/>
</dbReference>
<sequence length="417" mass="48170">MGKKGKLGKKRQDKFYHRAKIAGFRARSAYKLMQLNTKYEFLQRSQVCIDLCAAPGSWMQVAKKYMPVSSIIVGVDLYPIKPIPGTLSIVGDITTEKVRQELKTTLKTWKADLVLHDGSPNVGQNWLHDAYQQNLLVLHSFKLACEFLQKGGCFLTKVFRSKDYFNLEYIFKKLFKKVEATKPQASRYESSEIFLLCQGYRDPAKIDPQFFSPNHVFQELNLEPNTKLNLLKPHKTLPKAEGYPEGATTLYNRVRVSQFIHSSNFAEVLQEASELYFDDEAIKNHKLTTDAIVENCKDIKVLGRKDLRQLLTWRKSIKADLQKAAEEKEKELAADEQQTKVQDQEQHKEDKEMDKLDQEILDLKTEQAREEKRTRKRKLKERKKLEEKMRLNALIPGDVGPTVNTEAGLFNLEKLSQ</sequence>
<comment type="subcellular location">
    <subcellularLocation>
        <location evidence="1">Nucleus</location>
        <location evidence="1">Nucleolus</location>
    </subcellularLocation>
</comment>
<dbReference type="HAMAP" id="MF_01547">
    <property type="entry name" value="RNA_methyltr_E"/>
    <property type="match status" value="1"/>
</dbReference>
<dbReference type="InterPro" id="IPR024576">
    <property type="entry name" value="rRNA_MeTfrase_Spb1_DUF3381"/>
</dbReference>
<evidence type="ECO:0000256" key="7">
    <source>
        <dbReference type="ARBA" id="ARBA00023242"/>
    </source>
</evidence>
<evidence type="ECO:0000259" key="10">
    <source>
        <dbReference type="Pfam" id="PF11861"/>
    </source>
</evidence>
<evidence type="ECO:0000256" key="8">
    <source>
        <dbReference type="SAM" id="MobiDB-lite"/>
    </source>
</evidence>
<dbReference type="GO" id="GO:0008650">
    <property type="term" value="F:rRNA (uridine-2'-O-)-methyltransferase activity"/>
    <property type="evidence" value="ECO:0007669"/>
    <property type="project" value="TreeGrafter"/>
</dbReference>